<evidence type="ECO:0000259" key="5">
    <source>
        <dbReference type="SMART" id="SM01086"/>
    </source>
</evidence>
<dbReference type="Gene3D" id="3.40.50.300">
    <property type="entry name" value="P-loop containing nucleotide triphosphate hydrolases"/>
    <property type="match status" value="3"/>
</dbReference>
<evidence type="ECO:0000256" key="2">
    <source>
        <dbReference type="ARBA" id="ARBA00022840"/>
    </source>
</evidence>
<keyword evidence="2" id="KW-0067">ATP-binding</keyword>
<dbReference type="CDD" id="cd19499">
    <property type="entry name" value="RecA-like_ClpB_Hsp104-like"/>
    <property type="match status" value="1"/>
</dbReference>
<dbReference type="AlphaFoldDB" id="A0AAD8RZ51"/>
<dbReference type="Pfam" id="PF17871">
    <property type="entry name" value="AAA_lid_9"/>
    <property type="match status" value="1"/>
</dbReference>
<dbReference type="Gene3D" id="1.10.8.60">
    <property type="match status" value="1"/>
</dbReference>
<dbReference type="CDD" id="cd00009">
    <property type="entry name" value="AAA"/>
    <property type="match status" value="1"/>
</dbReference>
<dbReference type="SMART" id="SM01086">
    <property type="entry name" value="ClpB_D2-small"/>
    <property type="match status" value="1"/>
</dbReference>
<dbReference type="InterPro" id="IPR001270">
    <property type="entry name" value="ClpA/B"/>
</dbReference>
<proteinExistence type="predicted"/>
<feature type="domain" description="AAA+ ATPase" evidence="4">
    <location>
        <begin position="87"/>
        <end position="231"/>
    </location>
</feature>
<accession>A0AAD8RZ51</accession>
<dbReference type="InterPro" id="IPR041546">
    <property type="entry name" value="ClpA/ClpB_AAA_lid"/>
</dbReference>
<dbReference type="SMART" id="SM00382">
    <property type="entry name" value="AAA"/>
    <property type="match status" value="2"/>
</dbReference>
<dbReference type="GO" id="GO:0016887">
    <property type="term" value="F:ATP hydrolysis activity"/>
    <property type="evidence" value="ECO:0007669"/>
    <property type="project" value="InterPro"/>
</dbReference>
<dbReference type="InterPro" id="IPR018368">
    <property type="entry name" value="ClpA/B_CS1"/>
</dbReference>
<dbReference type="Proteomes" id="UP001231189">
    <property type="component" value="Unassembled WGS sequence"/>
</dbReference>
<evidence type="ECO:0000256" key="3">
    <source>
        <dbReference type="ARBA" id="ARBA00023186"/>
    </source>
</evidence>
<protein>
    <submittedName>
        <fullName evidence="6">Uncharacterized protein</fullName>
    </submittedName>
</protein>
<feature type="domain" description="AAA+ ATPase" evidence="4">
    <location>
        <begin position="375"/>
        <end position="528"/>
    </location>
</feature>
<dbReference type="InterPro" id="IPR003593">
    <property type="entry name" value="AAA+_ATPase"/>
</dbReference>
<keyword evidence="1" id="KW-0547">Nucleotide-binding</keyword>
<comment type="caution">
    <text evidence="6">The sequence shown here is derived from an EMBL/GenBank/DDBJ whole genome shotgun (WGS) entry which is preliminary data.</text>
</comment>
<evidence type="ECO:0000313" key="7">
    <source>
        <dbReference type="Proteomes" id="UP001231189"/>
    </source>
</evidence>
<dbReference type="Pfam" id="PF00004">
    <property type="entry name" value="AAA"/>
    <property type="match status" value="1"/>
</dbReference>
<gene>
    <name evidence="6" type="ORF">QYE76_059698</name>
</gene>
<dbReference type="Pfam" id="PF10431">
    <property type="entry name" value="ClpB_D2-small"/>
    <property type="match status" value="1"/>
</dbReference>
<dbReference type="PRINTS" id="PR00300">
    <property type="entry name" value="CLPPROTEASEA"/>
</dbReference>
<dbReference type="FunFam" id="3.40.50.300:FF:000025">
    <property type="entry name" value="ATP-dependent Clp protease subunit"/>
    <property type="match status" value="1"/>
</dbReference>
<dbReference type="InterPro" id="IPR003959">
    <property type="entry name" value="ATPase_AAA_core"/>
</dbReference>
<sequence>MASAGLGTILSRAQAHASGVLKVLEPLIYFYGGLGLCYGAWRYYSRRTCLRKYGRDMTAAAARREVDPVVGRDDEIDRVIHILCRRSKNCVALVGAAGVGKTAIAEGLAQRIAAGNVPPQLAGARLVELDLAAIVAGTQWRGMFEERIKAVINRAEASKGKIILFIDEMHMLIGAGDWRGRSDAANILKPALARGRIRCIGATTYDEYREHIEADPALERRFQKVHVEQPSMPATLGILQGLKERSERHYGVEIQDSAIEAAVHLADRYITGRQFPDKAIDLIDEACTWVEGKPGAIVSPDLIAQVIFNWFCYCLKVVSRWTGIPIAKLDEREKVKLMHLADRLHKRVIGQNEAVELVAEAVLRSRAGIAQPGQPIGSFLFLGSTGVGKTELAKALAEQLFDSENMLVRFDMTEYTCSSSVTRLIGAPPSYRGHKDGGQLTEKIRRRPYSVILFDEVEKADYSVINLFLQLLDDGVLTDGQGRSVDFKNTVVIMTSNLGAEHLTGGKTTEVAHELLMKQVRRHFRPELLNRLSEIVIFEPLSHHQLKEIVNIQMKCVTDRLASKGISLVLREAALDVILSESYNPVYGARPLKRWVEKHIVTTISKMMVSEEAGEGSMISIDAADDGKGLKYQVL</sequence>
<feature type="domain" description="Clp ATPase C-terminal" evidence="5">
    <location>
        <begin position="541"/>
        <end position="632"/>
    </location>
</feature>
<dbReference type="GO" id="GO:0005737">
    <property type="term" value="C:cytoplasm"/>
    <property type="evidence" value="ECO:0007669"/>
    <property type="project" value="TreeGrafter"/>
</dbReference>
<keyword evidence="7" id="KW-1185">Reference proteome</keyword>
<name>A0AAD8RZ51_LOLMU</name>
<dbReference type="InterPro" id="IPR019489">
    <property type="entry name" value="Clp_ATPase_C"/>
</dbReference>
<evidence type="ECO:0000259" key="4">
    <source>
        <dbReference type="SMART" id="SM00382"/>
    </source>
</evidence>
<dbReference type="PROSITE" id="PS00870">
    <property type="entry name" value="CLPAB_1"/>
    <property type="match status" value="1"/>
</dbReference>
<dbReference type="PANTHER" id="PTHR11638:SF154">
    <property type="entry name" value="AAA+ ATPASE DOMAIN-CONTAINING PROTEIN"/>
    <property type="match status" value="1"/>
</dbReference>
<evidence type="ECO:0000313" key="6">
    <source>
        <dbReference type="EMBL" id="KAK1641893.1"/>
    </source>
</evidence>
<dbReference type="EMBL" id="JAUUTY010000004">
    <property type="protein sequence ID" value="KAK1641893.1"/>
    <property type="molecule type" value="Genomic_DNA"/>
</dbReference>
<dbReference type="GO" id="GO:0005524">
    <property type="term" value="F:ATP binding"/>
    <property type="evidence" value="ECO:0007669"/>
    <property type="project" value="UniProtKB-KW"/>
</dbReference>
<reference evidence="6" key="1">
    <citation type="submission" date="2023-07" db="EMBL/GenBank/DDBJ databases">
        <title>A chromosome-level genome assembly of Lolium multiflorum.</title>
        <authorList>
            <person name="Chen Y."/>
            <person name="Copetti D."/>
            <person name="Kolliker R."/>
            <person name="Studer B."/>
        </authorList>
    </citation>
    <scope>NUCLEOTIDE SEQUENCE</scope>
    <source>
        <strain evidence="6">02402/16</strain>
        <tissue evidence="6">Leaf</tissue>
    </source>
</reference>
<evidence type="ECO:0000256" key="1">
    <source>
        <dbReference type="ARBA" id="ARBA00022741"/>
    </source>
</evidence>
<dbReference type="PANTHER" id="PTHR11638">
    <property type="entry name" value="ATP-DEPENDENT CLP PROTEASE"/>
    <property type="match status" value="1"/>
</dbReference>
<dbReference type="InterPro" id="IPR050130">
    <property type="entry name" value="ClpA_ClpB"/>
</dbReference>
<dbReference type="Pfam" id="PF07724">
    <property type="entry name" value="AAA_2"/>
    <property type="match status" value="1"/>
</dbReference>
<keyword evidence="3" id="KW-0143">Chaperone</keyword>
<dbReference type="SUPFAM" id="SSF52540">
    <property type="entry name" value="P-loop containing nucleoside triphosphate hydrolases"/>
    <property type="match status" value="2"/>
</dbReference>
<dbReference type="GO" id="GO:0034605">
    <property type="term" value="P:cellular response to heat"/>
    <property type="evidence" value="ECO:0007669"/>
    <property type="project" value="TreeGrafter"/>
</dbReference>
<dbReference type="InterPro" id="IPR027417">
    <property type="entry name" value="P-loop_NTPase"/>
</dbReference>
<organism evidence="6 7">
    <name type="scientific">Lolium multiflorum</name>
    <name type="common">Italian ryegrass</name>
    <name type="synonym">Lolium perenne subsp. multiflorum</name>
    <dbReference type="NCBI Taxonomy" id="4521"/>
    <lineage>
        <taxon>Eukaryota</taxon>
        <taxon>Viridiplantae</taxon>
        <taxon>Streptophyta</taxon>
        <taxon>Embryophyta</taxon>
        <taxon>Tracheophyta</taxon>
        <taxon>Spermatophyta</taxon>
        <taxon>Magnoliopsida</taxon>
        <taxon>Liliopsida</taxon>
        <taxon>Poales</taxon>
        <taxon>Poaceae</taxon>
        <taxon>BOP clade</taxon>
        <taxon>Pooideae</taxon>
        <taxon>Poodae</taxon>
        <taxon>Poeae</taxon>
        <taxon>Poeae Chloroplast Group 2 (Poeae type)</taxon>
        <taxon>Loliodinae</taxon>
        <taxon>Loliinae</taxon>
        <taxon>Lolium</taxon>
    </lineage>
</organism>